<evidence type="ECO:0000259" key="4">
    <source>
        <dbReference type="PROSITE" id="PS50137"/>
    </source>
</evidence>
<dbReference type="Gene3D" id="3.30.160.20">
    <property type="match status" value="1"/>
</dbReference>
<accession>A0ABV5CLH1</accession>
<feature type="domain" description="DRBM" evidence="4">
    <location>
        <begin position="172"/>
        <end position="237"/>
    </location>
</feature>
<dbReference type="RefSeq" id="WP_375733495.1">
    <property type="nucleotide sequence ID" value="NZ_JBCGDC010000013.1"/>
</dbReference>
<name>A0ABV5CLH1_9ACTN</name>
<dbReference type="SUPFAM" id="SSF54768">
    <property type="entry name" value="dsRNA-binding domain-like"/>
    <property type="match status" value="1"/>
</dbReference>
<keyword evidence="6" id="KW-1185">Reference proteome</keyword>
<dbReference type="InterPro" id="IPR014720">
    <property type="entry name" value="dsRBD_dom"/>
</dbReference>
<dbReference type="Proteomes" id="UP001582793">
    <property type="component" value="Unassembled WGS sequence"/>
</dbReference>
<evidence type="ECO:0000256" key="2">
    <source>
        <dbReference type="ARBA" id="ARBA00022884"/>
    </source>
</evidence>
<dbReference type="Pfam" id="PF00035">
    <property type="entry name" value="dsrm"/>
    <property type="match status" value="1"/>
</dbReference>
<organism evidence="5 6">
    <name type="scientific">Polymorphospora lycopeni</name>
    <dbReference type="NCBI Taxonomy" id="3140240"/>
    <lineage>
        <taxon>Bacteria</taxon>
        <taxon>Bacillati</taxon>
        <taxon>Actinomycetota</taxon>
        <taxon>Actinomycetes</taxon>
        <taxon>Micromonosporales</taxon>
        <taxon>Micromonosporaceae</taxon>
        <taxon>Polymorphospora</taxon>
    </lineage>
</organism>
<comment type="caution">
    <text evidence="5">The sequence shown here is derived from an EMBL/GenBank/DDBJ whole genome shotgun (WGS) entry which is preliminary data.</text>
</comment>
<dbReference type="PROSITE" id="PS50137">
    <property type="entry name" value="DS_RBD"/>
    <property type="match status" value="1"/>
</dbReference>
<reference evidence="5 6" key="1">
    <citation type="submission" date="2024-04" db="EMBL/GenBank/DDBJ databases">
        <title>Polymorphospora sp. isolated from Baiyangdian Lake in Xiong'an New Area.</title>
        <authorList>
            <person name="Zhang X."/>
            <person name="Liu J."/>
        </authorList>
    </citation>
    <scope>NUCLEOTIDE SEQUENCE [LARGE SCALE GENOMIC DNA]</scope>
    <source>
        <strain evidence="5 6">2-325</strain>
    </source>
</reference>
<evidence type="ECO:0000313" key="6">
    <source>
        <dbReference type="Proteomes" id="UP001582793"/>
    </source>
</evidence>
<proteinExistence type="inferred from homology"/>
<dbReference type="InterPro" id="IPR036389">
    <property type="entry name" value="RNase_III_sf"/>
</dbReference>
<evidence type="ECO:0000256" key="1">
    <source>
        <dbReference type="ARBA" id="ARBA00010183"/>
    </source>
</evidence>
<protein>
    <submittedName>
        <fullName evidence="5">DsRNA-binding protein</fullName>
    </submittedName>
</protein>
<sequence>MLKGKGHGLPDLVAPALGALAGAGLTTPGDELVDAVRLTLTHRSYLNDDRHRPDPPDPRYLEALETLGSIFQQHTATIAAYRNPGADQRHLHREVTRLAAAFPGWAARLDWLRESAVLGQSLGRGPVPDRVFAALFNRLLGLLCLVGETRTAENLMAGLLAEIRDDGGGTGNPKQLLQESLPEGSTRFEYHQEGPGHALVYHAVVTDATGRSGTGTASNKKAASQAAALDFIRTHSPGLLAAQRSAVGDSRPEPQPVDESTAHMAVVLRLRRTLRLPDRCLGLFSQALIHGSWAHENQALLRKYGQRDNQALTALGARAVMYEYYLSIVRTVLLTGAVDSLSLATPEGTMYARALELIDAGPGLLLGAGQAQQQSSVTVAAAAFQALYGAALAANDFAPLGERWSRSYQAAWDTIAPGGARQEDGRTRFDTLCTALDLHAQYQVSRHGPEHEPRYRTVVDLHSLATGEVVTLAGPDGRSQSVANNHAAELFLALTDSLALPVPHHVDDPAALRFLVAHQATAFAAEPALWRKWAKRKLFGLHLVDAPDDLLAWAAAVDRLVDDDISPCLPDDLTAAYAYALRGAGAARPEPAPPAGGPSGPLASAVRAALARIADR</sequence>
<evidence type="ECO:0000256" key="3">
    <source>
        <dbReference type="PROSITE-ProRule" id="PRU00266"/>
    </source>
</evidence>
<keyword evidence="2 3" id="KW-0694">RNA-binding</keyword>
<comment type="similarity">
    <text evidence="1">Belongs to the ribonuclease III family.</text>
</comment>
<gene>
    <name evidence="5" type="ORF">AAFH96_06670</name>
</gene>
<dbReference type="SUPFAM" id="SSF69065">
    <property type="entry name" value="RNase III domain-like"/>
    <property type="match status" value="1"/>
</dbReference>
<dbReference type="EMBL" id="JBCGDC010000013">
    <property type="protein sequence ID" value="MFB6392792.1"/>
    <property type="molecule type" value="Genomic_DNA"/>
</dbReference>
<evidence type="ECO:0000313" key="5">
    <source>
        <dbReference type="EMBL" id="MFB6392792.1"/>
    </source>
</evidence>